<proteinExistence type="inferred from homology"/>
<dbReference type="PANTHER" id="PTHR43713">
    <property type="entry name" value="GLUTAMATE-1-SEMIALDEHYDE 2,1-AMINOMUTASE"/>
    <property type="match status" value="1"/>
</dbReference>
<evidence type="ECO:0000256" key="3">
    <source>
        <dbReference type="RuleBase" id="RU003560"/>
    </source>
</evidence>
<name>A0ABX2TGK2_9PROT</name>
<comment type="similarity">
    <text evidence="3">Belongs to the class-III pyridoxal-phosphate-dependent aminotransferase family.</text>
</comment>
<protein>
    <submittedName>
        <fullName evidence="4">Aminotransferase class III-fold pyridoxal phosphate-dependent enzyme</fullName>
    </submittedName>
</protein>
<dbReference type="Gene3D" id="3.40.640.10">
    <property type="entry name" value="Type I PLP-dependent aspartate aminotransferase-like (Major domain)"/>
    <property type="match status" value="1"/>
</dbReference>
<evidence type="ECO:0000256" key="2">
    <source>
        <dbReference type="ARBA" id="ARBA00022898"/>
    </source>
</evidence>
<gene>
    <name evidence="4" type="ORF">HND93_26585</name>
</gene>
<accession>A0ABX2TGK2</accession>
<evidence type="ECO:0000313" key="4">
    <source>
        <dbReference type="EMBL" id="NYZ23289.1"/>
    </source>
</evidence>
<evidence type="ECO:0000313" key="5">
    <source>
        <dbReference type="Proteomes" id="UP000584642"/>
    </source>
</evidence>
<dbReference type="PANTHER" id="PTHR43713:SF3">
    <property type="entry name" value="GLUTAMATE-1-SEMIALDEHYDE 2,1-AMINOMUTASE 1, CHLOROPLASTIC-RELATED"/>
    <property type="match status" value="1"/>
</dbReference>
<dbReference type="Proteomes" id="UP000584642">
    <property type="component" value="Unassembled WGS sequence"/>
</dbReference>
<dbReference type="Gene3D" id="3.90.1150.10">
    <property type="entry name" value="Aspartate Aminotransferase, domain 1"/>
    <property type="match status" value="1"/>
</dbReference>
<sequence length="460" mass="48752">MTIFSSSPPGTENMTVPIPSIGPKSEAAYARALDVFPDGTTRVTVECDPLPRYIARGEGAWLVDVDGRRMLDLNGNFTTLIHGHAFAPVTEAVVRQLHSGSCFASPTEAEITLAATIRGRVPGIEHIRFVNTGSEAVLFAIKAARAFTGRTGIAKIEGAYHGSYDWAEVSQSVTPATWGPSKAPAAVSYYRGMPPSVLNEVVPLRFNDAEGAARAIAARAATLAAVLLDPMPSRAGLIAPEPAFVEAVQRTARAHGILVISDEVLNFRQGYAGASVRHGLHPDLYTLGKIIGGGFPVGAVAGRAEVMAVFDGKAGRPALPQGGTFSANPVSMVAGQVTLEHLDHAAFERLEELGDELRRRLSASIARHDAPFSVTGAASLFRIHPKPTPPREFRQAFLTPPEQTVMTALSRFFARQDIALPNGAAACLSTPMGLAEVELVAQAFDGFLATQAAVYEGLVR</sequence>
<dbReference type="InterPro" id="IPR015421">
    <property type="entry name" value="PyrdxlP-dep_Trfase_major"/>
</dbReference>
<comment type="caution">
    <text evidence="4">The sequence shown here is derived from an EMBL/GenBank/DDBJ whole genome shotgun (WGS) entry which is preliminary data.</text>
</comment>
<dbReference type="Pfam" id="PF00202">
    <property type="entry name" value="Aminotran_3"/>
    <property type="match status" value="1"/>
</dbReference>
<keyword evidence="5" id="KW-1185">Reference proteome</keyword>
<dbReference type="InterPro" id="IPR015424">
    <property type="entry name" value="PyrdxlP-dep_Trfase"/>
</dbReference>
<comment type="cofactor">
    <cofactor evidence="1">
        <name>pyridoxal 5'-phosphate</name>
        <dbReference type="ChEBI" id="CHEBI:597326"/>
    </cofactor>
</comment>
<keyword evidence="4" id="KW-0808">Transferase</keyword>
<dbReference type="GO" id="GO:0008483">
    <property type="term" value="F:transaminase activity"/>
    <property type="evidence" value="ECO:0007669"/>
    <property type="project" value="UniProtKB-KW"/>
</dbReference>
<reference evidence="4 5" key="1">
    <citation type="submission" date="2020-05" db="EMBL/GenBank/DDBJ databases">
        <title>Azospirillum oleiclasticum sp. nov, a nitrogen-fixing and heavy crude oil-emulsifying bacterium isolated from the crude oil of Yumen Oilfield.</title>
        <authorList>
            <person name="Wu D."/>
            <person name="Cai M."/>
            <person name="Zhang X."/>
        </authorList>
    </citation>
    <scope>NUCLEOTIDE SEQUENCE [LARGE SCALE GENOMIC DNA]</scope>
    <source>
        <strain evidence="4 5">ROY-1-1-2</strain>
    </source>
</reference>
<dbReference type="EMBL" id="JABFDB010000025">
    <property type="protein sequence ID" value="NYZ23289.1"/>
    <property type="molecule type" value="Genomic_DNA"/>
</dbReference>
<dbReference type="SUPFAM" id="SSF53383">
    <property type="entry name" value="PLP-dependent transferases"/>
    <property type="match status" value="1"/>
</dbReference>
<keyword evidence="2 3" id="KW-0663">Pyridoxal phosphate</keyword>
<organism evidence="4 5">
    <name type="scientific">Azospirillum oleiclasticum</name>
    <dbReference type="NCBI Taxonomy" id="2735135"/>
    <lineage>
        <taxon>Bacteria</taxon>
        <taxon>Pseudomonadati</taxon>
        <taxon>Pseudomonadota</taxon>
        <taxon>Alphaproteobacteria</taxon>
        <taxon>Rhodospirillales</taxon>
        <taxon>Azospirillaceae</taxon>
        <taxon>Azospirillum</taxon>
    </lineage>
</organism>
<dbReference type="InterPro" id="IPR005814">
    <property type="entry name" value="Aminotrans_3"/>
</dbReference>
<evidence type="ECO:0000256" key="1">
    <source>
        <dbReference type="ARBA" id="ARBA00001933"/>
    </source>
</evidence>
<dbReference type="InterPro" id="IPR015422">
    <property type="entry name" value="PyrdxlP-dep_Trfase_small"/>
</dbReference>
<keyword evidence="4" id="KW-0032">Aminotransferase</keyword>